<evidence type="ECO:0008006" key="4">
    <source>
        <dbReference type="Google" id="ProtNLM"/>
    </source>
</evidence>
<protein>
    <recommendedName>
        <fullName evidence="4">DUF5666 domain-containing protein</fullName>
    </recommendedName>
</protein>
<evidence type="ECO:0000256" key="1">
    <source>
        <dbReference type="SAM" id="SignalP"/>
    </source>
</evidence>
<dbReference type="STRING" id="1798492.A3C89_04225"/>
<comment type="caution">
    <text evidence="2">The sequence shown here is derived from an EMBL/GenBank/DDBJ whole genome shotgun (WGS) entry which is preliminary data.</text>
</comment>
<dbReference type="AlphaFoldDB" id="A0A1F6DDI0"/>
<evidence type="ECO:0000313" key="3">
    <source>
        <dbReference type="Proteomes" id="UP000178794"/>
    </source>
</evidence>
<name>A0A1F6DDI0_9BACT</name>
<proteinExistence type="predicted"/>
<evidence type="ECO:0000313" key="2">
    <source>
        <dbReference type="EMBL" id="OGG59474.1"/>
    </source>
</evidence>
<accession>A0A1F6DDI0</accession>
<keyword evidence="1" id="KW-0732">Signal</keyword>
<dbReference type="Proteomes" id="UP000178794">
    <property type="component" value="Unassembled WGS sequence"/>
</dbReference>
<gene>
    <name evidence="2" type="ORF">A3C89_04225</name>
</gene>
<feature type="chain" id="PRO_5009523808" description="DUF5666 domain-containing protein" evidence="1">
    <location>
        <begin position="22"/>
        <end position="208"/>
    </location>
</feature>
<organism evidence="2 3">
    <name type="scientific">Candidatus Kaiserbacteria bacterium RIFCSPHIGHO2_02_FULL_50_50</name>
    <dbReference type="NCBI Taxonomy" id="1798492"/>
    <lineage>
        <taxon>Bacteria</taxon>
        <taxon>Candidatus Kaiseribacteriota</taxon>
    </lineage>
</organism>
<reference evidence="2 3" key="1">
    <citation type="journal article" date="2016" name="Nat. Commun.">
        <title>Thousands of microbial genomes shed light on interconnected biogeochemical processes in an aquifer system.</title>
        <authorList>
            <person name="Anantharaman K."/>
            <person name="Brown C.T."/>
            <person name="Hug L.A."/>
            <person name="Sharon I."/>
            <person name="Castelle C.J."/>
            <person name="Probst A.J."/>
            <person name="Thomas B.C."/>
            <person name="Singh A."/>
            <person name="Wilkins M.J."/>
            <person name="Karaoz U."/>
            <person name="Brodie E.L."/>
            <person name="Williams K.H."/>
            <person name="Hubbard S.S."/>
            <person name="Banfield J.F."/>
        </authorList>
    </citation>
    <scope>NUCLEOTIDE SEQUENCE [LARGE SCALE GENOMIC DNA]</scope>
</reference>
<dbReference type="EMBL" id="MFLF01000015">
    <property type="protein sequence ID" value="OGG59474.1"/>
    <property type="molecule type" value="Genomic_DNA"/>
</dbReference>
<feature type="signal peptide" evidence="1">
    <location>
        <begin position="1"/>
        <end position="21"/>
    </location>
</feature>
<sequence length="208" mass="20888">MIKQIALPIAVIAIAAGTTLGATGAFFSDSETSGANTFTAATLKLDVKGAGEGSADSNGTFTLVSGAMTGLLPGDMKNFSHKLKPVGGDTWFKATVVIDEAASPLVGAYDVATMITKQLTGAAVPMTAVSDSVVAGVRTIVYTATTPLTAGEEIIVSGNACLGDLVAGSPVTCDGSNVGNQAQNATVNVSLTYDVEQATNNPTNPFLP</sequence>